<dbReference type="AlphaFoldDB" id="A0A1F5DVR4"/>
<feature type="domain" description="ArnT-like N-terminal" evidence="11">
    <location>
        <begin position="40"/>
        <end position="264"/>
    </location>
</feature>
<evidence type="ECO:0000259" key="11">
    <source>
        <dbReference type="Pfam" id="PF02366"/>
    </source>
</evidence>
<feature type="domain" description="Protein O-mannosyl-transferase C-terminal four TM" evidence="12">
    <location>
        <begin position="274"/>
        <end position="450"/>
    </location>
</feature>
<dbReference type="InterPro" id="IPR032421">
    <property type="entry name" value="PMT_4TMC"/>
</dbReference>
<evidence type="ECO:0000256" key="2">
    <source>
        <dbReference type="ARBA" id="ARBA00004922"/>
    </source>
</evidence>
<feature type="transmembrane region" description="Helical" evidence="10">
    <location>
        <begin position="117"/>
        <end position="138"/>
    </location>
</feature>
<evidence type="ECO:0000256" key="3">
    <source>
        <dbReference type="ARBA" id="ARBA00007222"/>
    </source>
</evidence>
<dbReference type="InterPro" id="IPR027005">
    <property type="entry name" value="PMT-like"/>
</dbReference>
<keyword evidence="4 10" id="KW-0328">Glycosyltransferase</keyword>
<dbReference type="EC" id="2.4.1.-" evidence="10"/>
<dbReference type="PANTHER" id="PTHR10050">
    <property type="entry name" value="DOLICHYL-PHOSPHATE-MANNOSE--PROTEIN MANNOSYLTRANSFERASE"/>
    <property type="match status" value="1"/>
</dbReference>
<evidence type="ECO:0000256" key="4">
    <source>
        <dbReference type="ARBA" id="ARBA00022676"/>
    </source>
</evidence>
<comment type="pathway">
    <text evidence="2 10">Protein modification; protein glycosylation.</text>
</comment>
<proteinExistence type="inferred from homology"/>
<feature type="transmembrane region" description="Helical" evidence="10">
    <location>
        <begin position="145"/>
        <end position="162"/>
    </location>
</feature>
<dbReference type="UniPathway" id="UPA00378"/>
<feature type="transmembrane region" description="Helical" evidence="10">
    <location>
        <begin position="198"/>
        <end position="215"/>
    </location>
</feature>
<dbReference type="GO" id="GO:0004169">
    <property type="term" value="F:dolichyl-phosphate-mannose-protein mannosyltransferase activity"/>
    <property type="evidence" value="ECO:0007669"/>
    <property type="project" value="UniProtKB-UniRule"/>
</dbReference>
<dbReference type="InterPro" id="IPR003342">
    <property type="entry name" value="ArnT-like_N"/>
</dbReference>
<feature type="transmembrane region" description="Helical" evidence="10">
    <location>
        <begin position="168"/>
        <end position="186"/>
    </location>
</feature>
<keyword evidence="10" id="KW-1003">Cell membrane</keyword>
<evidence type="ECO:0000256" key="7">
    <source>
        <dbReference type="ARBA" id="ARBA00022989"/>
    </source>
</evidence>
<keyword evidence="7 10" id="KW-1133">Transmembrane helix</keyword>
<dbReference type="GO" id="GO:0005886">
    <property type="term" value="C:plasma membrane"/>
    <property type="evidence" value="ECO:0007669"/>
    <property type="project" value="UniProtKB-SubCell"/>
</dbReference>
<feature type="transmembrane region" description="Helical" evidence="10">
    <location>
        <begin position="249"/>
        <end position="269"/>
    </location>
</feature>
<feature type="transmembrane region" description="Helical" evidence="10">
    <location>
        <begin position="30"/>
        <end position="50"/>
    </location>
</feature>
<feature type="transmembrane region" description="Helical" evidence="10">
    <location>
        <begin position="331"/>
        <end position="351"/>
    </location>
</feature>
<evidence type="ECO:0000259" key="12">
    <source>
        <dbReference type="Pfam" id="PF16192"/>
    </source>
</evidence>
<feature type="transmembrane region" description="Helical" evidence="10">
    <location>
        <begin position="386"/>
        <end position="405"/>
    </location>
</feature>
<feature type="transmembrane region" description="Helical" evidence="10">
    <location>
        <begin position="363"/>
        <end position="380"/>
    </location>
</feature>
<dbReference type="Proteomes" id="UP000176364">
    <property type="component" value="Unassembled WGS sequence"/>
</dbReference>
<feature type="transmembrane region" description="Helical" evidence="10">
    <location>
        <begin position="412"/>
        <end position="430"/>
    </location>
</feature>
<comment type="subcellular location">
    <subcellularLocation>
        <location evidence="10">Cell membrane</location>
    </subcellularLocation>
    <subcellularLocation>
        <location evidence="1">Endomembrane system</location>
        <topology evidence="1">Multi-pass membrane protein</topology>
    </subcellularLocation>
</comment>
<evidence type="ECO:0000256" key="8">
    <source>
        <dbReference type="ARBA" id="ARBA00023136"/>
    </source>
</evidence>
<evidence type="ECO:0000313" key="13">
    <source>
        <dbReference type="EMBL" id="OGD59259.1"/>
    </source>
</evidence>
<dbReference type="Pfam" id="PF16192">
    <property type="entry name" value="PMT_4TMC"/>
    <property type="match status" value="1"/>
</dbReference>
<feature type="transmembrane region" description="Helical" evidence="10">
    <location>
        <begin position="221"/>
        <end position="242"/>
    </location>
</feature>
<comment type="similarity">
    <text evidence="3 10">Belongs to the glycosyltransferase 39 family.</text>
</comment>
<evidence type="ECO:0000313" key="14">
    <source>
        <dbReference type="Proteomes" id="UP000176364"/>
    </source>
</evidence>
<evidence type="ECO:0000256" key="6">
    <source>
        <dbReference type="ARBA" id="ARBA00022692"/>
    </source>
</evidence>
<dbReference type="Pfam" id="PF02366">
    <property type="entry name" value="PMT"/>
    <property type="match status" value="1"/>
</dbReference>
<accession>A0A1F5DVR4</accession>
<dbReference type="EMBL" id="MEZQ01000039">
    <property type="protein sequence ID" value="OGD59259.1"/>
    <property type="molecule type" value="Genomic_DNA"/>
</dbReference>
<keyword evidence="5 10" id="KW-0808">Transferase</keyword>
<evidence type="ECO:0000256" key="1">
    <source>
        <dbReference type="ARBA" id="ARBA00004127"/>
    </source>
</evidence>
<comment type="function">
    <text evidence="10">Protein O-mannosyltransferase that catalyzes the transfer of a single mannose residue from a polyprenol phospho-mannosyl lipidic donor to the hydroxyl group of selected serine and threonine residues in acceptor proteins.</text>
</comment>
<gene>
    <name evidence="13" type="ORF">A3I57_02640</name>
</gene>
<dbReference type="GO" id="GO:0012505">
    <property type="term" value="C:endomembrane system"/>
    <property type="evidence" value="ECO:0007669"/>
    <property type="project" value="UniProtKB-SubCell"/>
</dbReference>
<reference evidence="13 14" key="1">
    <citation type="journal article" date="2016" name="Nat. Commun.">
        <title>Thousands of microbial genomes shed light on interconnected biogeochemical processes in an aquifer system.</title>
        <authorList>
            <person name="Anantharaman K."/>
            <person name="Brown C.T."/>
            <person name="Hug L.A."/>
            <person name="Sharon I."/>
            <person name="Castelle C.J."/>
            <person name="Probst A.J."/>
            <person name="Thomas B.C."/>
            <person name="Singh A."/>
            <person name="Wilkins M.J."/>
            <person name="Karaoz U."/>
            <person name="Brodie E.L."/>
            <person name="Williams K.H."/>
            <person name="Hubbard S.S."/>
            <person name="Banfield J.F."/>
        </authorList>
    </citation>
    <scope>NUCLEOTIDE SEQUENCE [LARGE SCALE GENOMIC DNA]</scope>
</reference>
<comment type="caution">
    <text evidence="13">The sequence shown here is derived from an EMBL/GenBank/DDBJ whole genome shotgun (WGS) entry which is preliminary data.</text>
</comment>
<keyword evidence="8 10" id="KW-0472">Membrane</keyword>
<evidence type="ECO:0000256" key="9">
    <source>
        <dbReference type="ARBA" id="ARBA00093617"/>
    </source>
</evidence>
<keyword evidence="6 10" id="KW-0812">Transmembrane</keyword>
<evidence type="ECO:0000256" key="5">
    <source>
        <dbReference type="ARBA" id="ARBA00022679"/>
    </source>
</evidence>
<protein>
    <recommendedName>
        <fullName evidence="9 10">Polyprenol-phosphate-mannose--protein mannosyltransferase</fullName>
        <ecNumber evidence="10">2.4.1.-</ecNumber>
    </recommendedName>
</protein>
<evidence type="ECO:0000256" key="10">
    <source>
        <dbReference type="RuleBase" id="RU367007"/>
    </source>
</evidence>
<name>A0A1F5DVR4_9BACT</name>
<sequence length="451" mass="51848">MEQLLYQPPVSLTKTFGQMRIQKIVATMAIMKRSMVLGLILAISFFLRIYRLDIPQNYIFDEVYHVPTIRAFSQNNPAAFDVYAQAPEPNTAYDWLHPPLAKLIQAGSVLIFGDNSFGWRFPSAVFGTLATLAVYFLAVTMTKKTNVGLLAAGIFSLDNLQLTMSRIAMNDIFVTTFILFALAFFYKGLSFAKAKVSPYWYFVLTGLFAGLAISTKHSAVLLYPIFALQGLFLIKGLSFANAKVSPYRYLYLIFIPPLIYLLSFSQFWLQGHSFRQFVDLHKQIYWYQTKSPAVLIATATHSYQSAAWQWPFLIRPVWFHVDYQPETIANIYNLGNPVIFWLGLVAVVELIKGLSFANAKVSPYWYFLISYLGLWLPFLASPRIMFLHHYLPALSVLTVILAIWLEKLSKKVITLIIFIIIITFIFFYPVNTAIPLPTQWLKYWFWLPGWR</sequence>
<organism evidence="13 14">
    <name type="scientific">Candidatus Beckwithbacteria bacterium RIFCSPLOWO2_02_FULL_47_23</name>
    <dbReference type="NCBI Taxonomy" id="1797463"/>
    <lineage>
        <taxon>Bacteria</taxon>
        <taxon>Candidatus Beckwithiibacteriota</taxon>
    </lineage>
</organism>